<evidence type="ECO:0000313" key="3">
    <source>
        <dbReference type="EMBL" id="EGG16041.1"/>
    </source>
</evidence>
<dbReference type="InterPro" id="IPR020103">
    <property type="entry name" value="PsdUridine_synth_cat_dom_sf"/>
</dbReference>
<organism evidence="3 4">
    <name type="scientific">Cavenderia fasciculata</name>
    <name type="common">Slime mold</name>
    <name type="synonym">Dictyostelium fasciculatum</name>
    <dbReference type="NCBI Taxonomy" id="261658"/>
    <lineage>
        <taxon>Eukaryota</taxon>
        <taxon>Amoebozoa</taxon>
        <taxon>Evosea</taxon>
        <taxon>Eumycetozoa</taxon>
        <taxon>Dictyostelia</taxon>
        <taxon>Acytosteliales</taxon>
        <taxon>Cavenderiaceae</taxon>
        <taxon>Cavenderia</taxon>
    </lineage>
</organism>
<dbReference type="RefSeq" id="XP_004352366.1">
    <property type="nucleotide sequence ID" value="XM_004352314.1"/>
</dbReference>
<feature type="region of interest" description="Disordered" evidence="1">
    <location>
        <begin position="489"/>
        <end position="510"/>
    </location>
</feature>
<feature type="region of interest" description="Disordered" evidence="1">
    <location>
        <begin position="284"/>
        <end position="319"/>
    </location>
</feature>
<dbReference type="EMBL" id="GL883025">
    <property type="protein sequence ID" value="EGG16041.1"/>
    <property type="molecule type" value="Genomic_DNA"/>
</dbReference>
<keyword evidence="4" id="KW-1185">Reference proteome</keyword>
<dbReference type="PANTHER" id="PTHR21600:SF52">
    <property type="entry name" value="PSEUDOURIDINE SYNTHASE RSUA_RLUA-LIKE DOMAIN-CONTAINING PROTEIN"/>
    <property type="match status" value="1"/>
</dbReference>
<dbReference type="InterPro" id="IPR050188">
    <property type="entry name" value="RluA_PseudoU_synthase"/>
</dbReference>
<evidence type="ECO:0000256" key="1">
    <source>
        <dbReference type="SAM" id="MobiDB-lite"/>
    </source>
</evidence>
<dbReference type="PANTHER" id="PTHR21600">
    <property type="entry name" value="MITOCHONDRIAL RNA PSEUDOURIDINE SYNTHASE"/>
    <property type="match status" value="1"/>
</dbReference>
<dbReference type="KEGG" id="dfa:DFA_09713"/>
<name>F4Q8E1_CACFS</name>
<dbReference type="Pfam" id="PF00849">
    <property type="entry name" value="PseudoU_synth_2"/>
    <property type="match status" value="1"/>
</dbReference>
<feature type="compositionally biased region" description="Low complexity" evidence="1">
    <location>
        <begin position="489"/>
        <end position="507"/>
    </location>
</feature>
<dbReference type="GO" id="GO:0009982">
    <property type="term" value="F:pseudouridine synthase activity"/>
    <property type="evidence" value="ECO:0007669"/>
    <property type="project" value="InterPro"/>
</dbReference>
<reference evidence="4" key="1">
    <citation type="journal article" date="2011" name="Genome Res.">
        <title>Phylogeny-wide analysis of social amoeba genomes highlights ancient origins for complex intercellular communication.</title>
        <authorList>
            <person name="Heidel A.J."/>
            <person name="Lawal H.M."/>
            <person name="Felder M."/>
            <person name="Schilde C."/>
            <person name="Helps N.R."/>
            <person name="Tunggal B."/>
            <person name="Rivero F."/>
            <person name="John U."/>
            <person name="Schleicher M."/>
            <person name="Eichinger L."/>
            <person name="Platzer M."/>
            <person name="Noegel A.A."/>
            <person name="Schaap P."/>
            <person name="Gloeckner G."/>
        </authorList>
    </citation>
    <scope>NUCLEOTIDE SEQUENCE [LARGE SCALE GENOMIC DNA]</scope>
    <source>
        <strain evidence="4">SH3</strain>
    </source>
</reference>
<dbReference type="OrthoDB" id="428658at2759"/>
<proteinExistence type="predicted"/>
<dbReference type="GeneID" id="14867999"/>
<protein>
    <recommendedName>
        <fullName evidence="2">Pseudouridine synthase RsuA/RluA-like domain-containing protein</fullName>
    </recommendedName>
</protein>
<feature type="compositionally biased region" description="Low complexity" evidence="1">
    <location>
        <begin position="286"/>
        <end position="317"/>
    </location>
</feature>
<dbReference type="InterPro" id="IPR006145">
    <property type="entry name" value="PsdUridine_synth_RsuA/RluA"/>
</dbReference>
<evidence type="ECO:0000313" key="4">
    <source>
        <dbReference type="Proteomes" id="UP000007797"/>
    </source>
</evidence>
<dbReference type="GO" id="GO:0000455">
    <property type="term" value="P:enzyme-directed rRNA pseudouridine synthesis"/>
    <property type="evidence" value="ECO:0007669"/>
    <property type="project" value="TreeGrafter"/>
</dbReference>
<sequence>MIDSYSVYTSLYLSLKLVWHMGAESSFSVTERITSTSTASSKRVGWDTKKDDNKMLDLVYGQWDLNSRFVVIDKPSAIPIQDPDNRKDTVESRIKRLLLQNMNMNKNNNNNVSAGAGAGAAAGQDIKLYFPHRIDKFTRGLLVVAFDQVTASQLGRAIQNKEWIKKYRVMCEIPPCLVMDELGDSYVSQSREKYQYRYGERSYRVICGSASNELKGTGLLRKCTKCNALWKCQCIKPTTQSSSSSSSSSSVLLEQGQDIINRLKSRLLSNGILESNIYCRNDSSFKTNNNNQTKQQSNNNNKNNKNNKNNNNNNNNSPRLLPPSCQYCVDSCEFKTKEHPFISKHFLYHSSRYNPTDQSTLAQTKFELVDVFKRKQQQHQSQQQQDDKYYALYDIQLLTGKTHQVRVHFSDAGFPIYDDPYYNQFTIKDLNNRLINHKNKNKKSSQPNNIQQQQPTNDIIGEDDNIEELFQQKQQPNNNNNVIKQSKTINSKNNKNNNNNNVNTSNNGDIVDKDRQHNVYLLIFNQITSSSSSSTDNYNSSTIQSGHFSILVDFFGETIDDSSPIGLQMLNQSILLGKARYPSFQGKIEKISQLFIWTHTRYSFDFENIYCRGTTTWGPKSNCQSYALYLLKDLNLCNYWPDHISIINDPSPWTIDLSPFFRDSLYPSIH</sequence>
<evidence type="ECO:0000259" key="2">
    <source>
        <dbReference type="Pfam" id="PF00849"/>
    </source>
</evidence>
<dbReference type="SUPFAM" id="SSF55120">
    <property type="entry name" value="Pseudouridine synthase"/>
    <property type="match status" value="2"/>
</dbReference>
<gene>
    <name evidence="3" type="ORF">DFA_09713</name>
</gene>
<dbReference type="Gene3D" id="3.30.2350.10">
    <property type="entry name" value="Pseudouridine synthase"/>
    <property type="match status" value="2"/>
</dbReference>
<dbReference type="AlphaFoldDB" id="F4Q8E1"/>
<feature type="domain" description="Pseudouridine synthase RsuA/RluA-like" evidence="2">
    <location>
        <begin position="69"/>
        <end position="174"/>
    </location>
</feature>
<accession>F4Q8E1</accession>
<dbReference type="GO" id="GO:0003723">
    <property type="term" value="F:RNA binding"/>
    <property type="evidence" value="ECO:0007669"/>
    <property type="project" value="InterPro"/>
</dbReference>
<dbReference type="Proteomes" id="UP000007797">
    <property type="component" value="Unassembled WGS sequence"/>
</dbReference>